<evidence type="ECO:0000256" key="2">
    <source>
        <dbReference type="SAM" id="Phobius"/>
    </source>
</evidence>
<feature type="region of interest" description="Disordered" evidence="1">
    <location>
        <begin position="1"/>
        <end position="22"/>
    </location>
</feature>
<dbReference type="Proteomes" id="UP001237642">
    <property type="component" value="Unassembled WGS sequence"/>
</dbReference>
<evidence type="ECO:0000256" key="1">
    <source>
        <dbReference type="SAM" id="MobiDB-lite"/>
    </source>
</evidence>
<dbReference type="GO" id="GO:0005802">
    <property type="term" value="C:trans-Golgi network"/>
    <property type="evidence" value="ECO:0007669"/>
    <property type="project" value="TreeGrafter"/>
</dbReference>
<dbReference type="Gene3D" id="2.60.120.10">
    <property type="entry name" value="Jelly Rolls"/>
    <property type="match status" value="1"/>
</dbReference>
<dbReference type="Pfam" id="PF14667">
    <property type="entry name" value="Polysacc_synt_C"/>
    <property type="match status" value="1"/>
</dbReference>
<dbReference type="EMBL" id="JAUIZM010000009">
    <property type="protein sequence ID" value="KAK1365933.1"/>
    <property type="molecule type" value="Genomic_DNA"/>
</dbReference>
<accession>A0AAD8HG02</accession>
<keyword evidence="2" id="KW-0472">Membrane</keyword>
<dbReference type="GO" id="GO:0005768">
    <property type="term" value="C:endosome"/>
    <property type="evidence" value="ECO:0007669"/>
    <property type="project" value="TreeGrafter"/>
</dbReference>
<organism evidence="4 5">
    <name type="scientific">Heracleum sosnowskyi</name>
    <dbReference type="NCBI Taxonomy" id="360622"/>
    <lineage>
        <taxon>Eukaryota</taxon>
        <taxon>Viridiplantae</taxon>
        <taxon>Streptophyta</taxon>
        <taxon>Embryophyta</taxon>
        <taxon>Tracheophyta</taxon>
        <taxon>Spermatophyta</taxon>
        <taxon>Magnoliopsida</taxon>
        <taxon>eudicotyledons</taxon>
        <taxon>Gunneridae</taxon>
        <taxon>Pentapetalae</taxon>
        <taxon>asterids</taxon>
        <taxon>campanulids</taxon>
        <taxon>Apiales</taxon>
        <taxon>Apiaceae</taxon>
        <taxon>Apioideae</taxon>
        <taxon>apioid superclade</taxon>
        <taxon>Tordylieae</taxon>
        <taxon>Tordyliinae</taxon>
        <taxon>Heracleum</taxon>
    </lineage>
</organism>
<protein>
    <submittedName>
        <fullName evidence="4">RmlC-type cupin</fullName>
    </submittedName>
</protein>
<dbReference type="SUPFAM" id="SSF51182">
    <property type="entry name" value="RmlC-like cupins"/>
    <property type="match status" value="1"/>
</dbReference>
<feature type="transmembrane region" description="Helical" evidence="2">
    <location>
        <begin position="47"/>
        <end position="65"/>
    </location>
</feature>
<dbReference type="AlphaFoldDB" id="A0AAD8HG02"/>
<keyword evidence="2" id="KW-0812">Transmembrane</keyword>
<reference evidence="4" key="2">
    <citation type="submission" date="2023-05" db="EMBL/GenBank/DDBJ databases">
        <authorList>
            <person name="Schelkunov M.I."/>
        </authorList>
    </citation>
    <scope>NUCLEOTIDE SEQUENCE</scope>
    <source>
        <strain evidence="4">Hsosn_3</strain>
        <tissue evidence="4">Leaf</tissue>
    </source>
</reference>
<evidence type="ECO:0000259" key="3">
    <source>
        <dbReference type="Pfam" id="PF14667"/>
    </source>
</evidence>
<gene>
    <name evidence="4" type="ORF">POM88_041494</name>
</gene>
<dbReference type="InterPro" id="IPR011051">
    <property type="entry name" value="RmlC_Cupin_sf"/>
</dbReference>
<name>A0AAD8HG02_9APIA</name>
<comment type="caution">
    <text evidence="4">The sequence shown here is derived from an EMBL/GenBank/DDBJ whole genome shotgun (WGS) entry which is preliminary data.</text>
</comment>
<dbReference type="PANTHER" id="PTHR37742">
    <property type="entry name" value="OS01G0810200 PROTEIN"/>
    <property type="match status" value="1"/>
</dbReference>
<keyword evidence="5" id="KW-1185">Reference proteome</keyword>
<dbReference type="InterPro" id="IPR029303">
    <property type="entry name" value="CapF_C"/>
</dbReference>
<feature type="domain" description="Capsular polysaccharide assembling protein CapF C-terminal" evidence="3">
    <location>
        <begin position="144"/>
        <end position="216"/>
    </location>
</feature>
<dbReference type="InterPro" id="IPR014710">
    <property type="entry name" value="RmlC-like_jellyroll"/>
</dbReference>
<evidence type="ECO:0000313" key="5">
    <source>
        <dbReference type="Proteomes" id="UP001237642"/>
    </source>
</evidence>
<reference evidence="4" key="1">
    <citation type="submission" date="2023-02" db="EMBL/GenBank/DDBJ databases">
        <title>Genome of toxic invasive species Heracleum sosnowskyi carries increased number of genes despite the absence of recent whole-genome duplications.</title>
        <authorList>
            <person name="Schelkunov M."/>
            <person name="Shtratnikova V."/>
            <person name="Makarenko M."/>
            <person name="Klepikova A."/>
            <person name="Omelchenko D."/>
            <person name="Novikova G."/>
            <person name="Obukhova E."/>
            <person name="Bogdanov V."/>
            <person name="Penin A."/>
            <person name="Logacheva M."/>
        </authorList>
    </citation>
    <scope>NUCLEOTIDE SEQUENCE</scope>
    <source>
        <strain evidence="4">Hsosn_3</strain>
        <tissue evidence="4">Leaf</tissue>
    </source>
</reference>
<proteinExistence type="predicted"/>
<dbReference type="PANTHER" id="PTHR37742:SF1">
    <property type="entry name" value="OS01G0810200 PROTEIN"/>
    <property type="match status" value="1"/>
</dbReference>
<evidence type="ECO:0000313" key="4">
    <source>
        <dbReference type="EMBL" id="KAK1365933.1"/>
    </source>
</evidence>
<keyword evidence="2" id="KW-1133">Transmembrane helix</keyword>
<sequence length="244" mass="27018">MNPRRSSYSTGGGSQSISIDPNSFFQPQTQTSNVVASLKLFLKKPHAFPFLLFIFLLLTWVSLRLQHSASSSSVKTASFDDQDLKWGDKKRSSVEEDHKANLIRFPSSSTLSEITKDKRGWLMDPVSVALKSGISGGAQICASLHVGEIRPGSLRGNHRHYTCNETFLIWGAKTKFRLQNNAMDKGYAEVIIDADEVGVIVSPSGTAHALVNVDPVRTTFFLGCQDNRIDYNSSTSDFNVWKDL</sequence>